<dbReference type="EMBL" id="JYDW01002572">
    <property type="protein sequence ID" value="KRZ46667.1"/>
    <property type="molecule type" value="Genomic_DNA"/>
</dbReference>
<comment type="caution">
    <text evidence="1">The sequence shown here is derived from an EMBL/GenBank/DDBJ whole genome shotgun (WGS) entry which is preliminary data.</text>
</comment>
<evidence type="ECO:0000313" key="2">
    <source>
        <dbReference type="Proteomes" id="UP000054721"/>
    </source>
</evidence>
<protein>
    <submittedName>
        <fullName evidence="1">Uncharacterized protein</fullName>
    </submittedName>
</protein>
<accession>A0A0V1KHB9</accession>
<dbReference type="Proteomes" id="UP000054721">
    <property type="component" value="Unassembled WGS sequence"/>
</dbReference>
<proteinExistence type="predicted"/>
<reference evidence="1 2" key="1">
    <citation type="submission" date="2015-05" db="EMBL/GenBank/DDBJ databases">
        <title>Evolution of Trichinella species and genotypes.</title>
        <authorList>
            <person name="Korhonen P.K."/>
            <person name="Edoardo P."/>
            <person name="Giuseppe L.R."/>
            <person name="Gasser R.B."/>
        </authorList>
    </citation>
    <scope>NUCLEOTIDE SEQUENCE [LARGE SCALE GENOMIC DNA]</scope>
    <source>
        <strain evidence="1">ISS10</strain>
    </source>
</reference>
<evidence type="ECO:0000313" key="1">
    <source>
        <dbReference type="EMBL" id="KRZ46667.1"/>
    </source>
</evidence>
<sequence length="36" mass="4007">MGLLSDSLLLCSPLLEHFLIKMYPPEDIDLKTCVTG</sequence>
<organism evidence="1 2">
    <name type="scientific">Trichinella nativa</name>
    <dbReference type="NCBI Taxonomy" id="6335"/>
    <lineage>
        <taxon>Eukaryota</taxon>
        <taxon>Metazoa</taxon>
        <taxon>Ecdysozoa</taxon>
        <taxon>Nematoda</taxon>
        <taxon>Enoplea</taxon>
        <taxon>Dorylaimia</taxon>
        <taxon>Trichinellida</taxon>
        <taxon>Trichinellidae</taxon>
        <taxon>Trichinella</taxon>
    </lineage>
</organism>
<dbReference type="AlphaFoldDB" id="A0A0V1KHB9"/>
<name>A0A0V1KHB9_9BILA</name>
<gene>
    <name evidence="1" type="ORF">T02_3262</name>
</gene>
<keyword evidence="2" id="KW-1185">Reference proteome</keyword>